<evidence type="ECO:0000256" key="1">
    <source>
        <dbReference type="SAM" id="MobiDB-lite"/>
    </source>
</evidence>
<dbReference type="SMART" id="SM00327">
    <property type="entry name" value="VWA"/>
    <property type="match status" value="1"/>
</dbReference>
<organism evidence="3 4">
    <name type="scientific">Tieghemostelium lacteum</name>
    <name type="common">Slime mold</name>
    <name type="synonym">Dictyostelium lacteum</name>
    <dbReference type="NCBI Taxonomy" id="361077"/>
    <lineage>
        <taxon>Eukaryota</taxon>
        <taxon>Amoebozoa</taxon>
        <taxon>Evosea</taxon>
        <taxon>Eumycetozoa</taxon>
        <taxon>Dictyostelia</taxon>
        <taxon>Dictyosteliales</taxon>
        <taxon>Raperosteliaceae</taxon>
        <taxon>Tieghemostelium</taxon>
    </lineage>
</organism>
<dbReference type="Proteomes" id="UP000076078">
    <property type="component" value="Unassembled WGS sequence"/>
</dbReference>
<feature type="compositionally biased region" description="Low complexity" evidence="1">
    <location>
        <begin position="24"/>
        <end position="152"/>
    </location>
</feature>
<feature type="compositionally biased region" description="Low complexity" evidence="1">
    <location>
        <begin position="161"/>
        <end position="192"/>
    </location>
</feature>
<dbReference type="EMBL" id="LODT01000028">
    <property type="protein sequence ID" value="KYQ92839.1"/>
    <property type="molecule type" value="Genomic_DNA"/>
</dbReference>
<feature type="region of interest" description="Disordered" evidence="1">
    <location>
        <begin position="1"/>
        <end position="227"/>
    </location>
</feature>
<feature type="compositionally biased region" description="Low complexity" evidence="1">
    <location>
        <begin position="1"/>
        <end position="15"/>
    </location>
</feature>
<dbReference type="InterPro" id="IPR036465">
    <property type="entry name" value="vWFA_dom_sf"/>
</dbReference>
<dbReference type="PANTHER" id="PTHR34706:SF1">
    <property type="entry name" value="VWFA DOMAIN-CONTAINING PROTEIN"/>
    <property type="match status" value="1"/>
</dbReference>
<dbReference type="STRING" id="361077.A0A151ZG01"/>
<evidence type="ECO:0000313" key="3">
    <source>
        <dbReference type="EMBL" id="KYQ92839.1"/>
    </source>
</evidence>
<dbReference type="AlphaFoldDB" id="A0A151ZG01"/>
<dbReference type="SUPFAM" id="SSF53300">
    <property type="entry name" value="vWA-like"/>
    <property type="match status" value="1"/>
</dbReference>
<dbReference type="PROSITE" id="PS50234">
    <property type="entry name" value="VWFA"/>
    <property type="match status" value="1"/>
</dbReference>
<evidence type="ECO:0000313" key="4">
    <source>
        <dbReference type="Proteomes" id="UP000076078"/>
    </source>
</evidence>
<reference evidence="3 4" key="1">
    <citation type="submission" date="2015-12" db="EMBL/GenBank/DDBJ databases">
        <title>Dictyostelia acquired genes for synthesis and detection of signals that induce cell-type specialization by lateral gene transfer from prokaryotes.</title>
        <authorList>
            <person name="Gloeckner G."/>
            <person name="Schaap P."/>
        </authorList>
    </citation>
    <scope>NUCLEOTIDE SEQUENCE [LARGE SCALE GENOMIC DNA]</scope>
    <source>
        <strain evidence="3 4">TK</strain>
    </source>
</reference>
<dbReference type="OrthoDB" id="2142040at2759"/>
<sequence>MTTPGQYGPPQGSSPNVGTNQSTPPQGQQQQPGQYGPPQGGQQQQQPGQYGPPQGQQPGQYGPPQGQYGPPQGQYNQGQYGQQQQPGQYGPPQGQYGQQQPGQYGPPQGQYGQQQPGQYGPPQGQYGQQPPTQPGQFNQQQWNQQYGQHPGLYGPPPQYGPPQGQYGQQQQPGQYGPPQGQYGPPQGQYGQPPQGPYGQPPQQQQPGQYGPPPGVGQYSANPTPNLTKQPGVQLVKFFDHVKHKYARDYTLIIDKSGSMSGSLWTQAQAAVAKIAPFACQADPDGITLYFFSSPSNNHPKYDNIKDSNKVMDLFRREKPSGTTDLHGVLRQAINDHFTKVGKPETILVITDGIPNNEKDVKTLIINTANRLQRDEDLSISFIQIGRDSDATKFLHDLDDYLTSQGAKFDIVDTLTVDEMQNLSFEQLIDKSILD</sequence>
<gene>
    <name evidence="3" type="ORF">DLAC_05424</name>
</gene>
<proteinExistence type="predicted"/>
<keyword evidence="4" id="KW-1185">Reference proteome</keyword>
<protein>
    <recommendedName>
        <fullName evidence="2">VWFA domain-containing protein</fullName>
    </recommendedName>
</protein>
<dbReference type="InterPro" id="IPR019303">
    <property type="entry name" value="vWA_TerF_C"/>
</dbReference>
<dbReference type="InParanoid" id="A0A151ZG01"/>
<feature type="domain" description="VWFA" evidence="2">
    <location>
        <begin position="248"/>
        <end position="431"/>
    </location>
</feature>
<evidence type="ECO:0000259" key="2">
    <source>
        <dbReference type="PROSITE" id="PS50234"/>
    </source>
</evidence>
<accession>A0A151ZG01</accession>
<dbReference type="InterPro" id="IPR002035">
    <property type="entry name" value="VWF_A"/>
</dbReference>
<dbReference type="OMA" id="VKHRYAR"/>
<dbReference type="PANTHER" id="PTHR34706">
    <property type="entry name" value="SLR1338 PROTEIN"/>
    <property type="match status" value="1"/>
</dbReference>
<comment type="caution">
    <text evidence="3">The sequence shown here is derived from an EMBL/GenBank/DDBJ whole genome shotgun (WGS) entry which is preliminary data.</text>
</comment>
<dbReference type="Pfam" id="PF10138">
    <property type="entry name" value="vWA-TerF-like"/>
    <property type="match status" value="1"/>
</dbReference>
<name>A0A151ZG01_TIELA</name>
<dbReference type="Gene3D" id="3.40.50.410">
    <property type="entry name" value="von Willebrand factor, type A domain"/>
    <property type="match status" value="1"/>
</dbReference>